<dbReference type="RefSeq" id="WP_013195211.1">
    <property type="nucleotide sequence ID" value="NC_014253.1"/>
</dbReference>
<dbReference type="STRING" id="644295.Metev_1810"/>
<keyword evidence="6" id="KW-0227">DNA damage</keyword>
<proteinExistence type="inferred from homology"/>
<name>D7EBC9_METEZ</name>
<evidence type="ECO:0000256" key="2">
    <source>
        <dbReference type="ARBA" id="ARBA00008711"/>
    </source>
</evidence>
<dbReference type="InterPro" id="IPR036388">
    <property type="entry name" value="WH-like_DNA-bd_sf"/>
</dbReference>
<dbReference type="InterPro" id="IPR036217">
    <property type="entry name" value="MethylDNA_cys_MeTrfase_DNAb"/>
</dbReference>
<dbReference type="GO" id="GO:0032259">
    <property type="term" value="P:methylation"/>
    <property type="evidence" value="ECO:0007669"/>
    <property type="project" value="UniProtKB-KW"/>
</dbReference>
<evidence type="ECO:0000256" key="3">
    <source>
        <dbReference type="ARBA" id="ARBA00011918"/>
    </source>
</evidence>
<dbReference type="AlphaFoldDB" id="D7EBC9"/>
<organism evidence="10 11">
    <name type="scientific">Methanohalobium evestigatum (strain ATCC BAA-1072 / DSM 3721 / NBRC 107634 / OCM 161 / Z-7303)</name>
    <dbReference type="NCBI Taxonomy" id="644295"/>
    <lineage>
        <taxon>Archaea</taxon>
        <taxon>Methanobacteriati</taxon>
        <taxon>Methanobacteriota</taxon>
        <taxon>Stenosarchaea group</taxon>
        <taxon>Methanomicrobia</taxon>
        <taxon>Methanosarcinales</taxon>
        <taxon>Methanosarcinaceae</taxon>
        <taxon>Methanohalobium</taxon>
    </lineage>
</organism>
<accession>D7EBC9</accession>
<dbReference type="Gene3D" id="1.10.10.10">
    <property type="entry name" value="Winged helix-like DNA-binding domain superfamily/Winged helix DNA-binding domain"/>
    <property type="match status" value="1"/>
</dbReference>
<dbReference type="FunFam" id="1.10.10.10:FF:000214">
    <property type="entry name" value="Methylated-DNA--protein-cysteine methyltransferase"/>
    <property type="match status" value="1"/>
</dbReference>
<evidence type="ECO:0000256" key="1">
    <source>
        <dbReference type="ARBA" id="ARBA00001286"/>
    </source>
</evidence>
<evidence type="ECO:0000256" key="8">
    <source>
        <dbReference type="ARBA" id="ARBA00049348"/>
    </source>
</evidence>
<dbReference type="PROSITE" id="PS00374">
    <property type="entry name" value="MGMT"/>
    <property type="match status" value="1"/>
</dbReference>
<sequence length="126" mass="14468">MSTVRIDLLCQDFVKYISGRKRDFSEYDLDLSHLTEFEQMVLNETREIPYGETITYSELAKRIKKPRASQAVGKVLSKNPYPIVIPCHRVVSKSGLGGFGGGFNPQKLEEKKKLIELEKNYKKDKI</sequence>
<dbReference type="Pfam" id="PF01035">
    <property type="entry name" value="DNA_binding_1"/>
    <property type="match status" value="1"/>
</dbReference>
<keyword evidence="5 10" id="KW-0808">Transferase</keyword>
<protein>
    <recommendedName>
        <fullName evidence="3">methylated-DNA--[protein]-cysteine S-methyltransferase</fullName>
        <ecNumber evidence="3">2.1.1.63</ecNumber>
    </recommendedName>
</protein>
<dbReference type="InterPro" id="IPR001497">
    <property type="entry name" value="MethylDNA_cys_MeTrfase_AS"/>
</dbReference>
<dbReference type="GeneID" id="9347463"/>
<feature type="domain" description="Methylated-DNA-[protein]-cysteine S-methyltransferase DNA binding" evidence="9">
    <location>
        <begin position="36"/>
        <end position="119"/>
    </location>
</feature>
<comment type="catalytic activity">
    <reaction evidence="8">
        <text>a 6-O-methyl-2'-deoxyguanosine in DNA + L-cysteinyl-[protein] = S-methyl-L-cysteinyl-[protein] + a 2'-deoxyguanosine in DNA</text>
        <dbReference type="Rhea" id="RHEA:24000"/>
        <dbReference type="Rhea" id="RHEA-COMP:10131"/>
        <dbReference type="Rhea" id="RHEA-COMP:10132"/>
        <dbReference type="Rhea" id="RHEA-COMP:11367"/>
        <dbReference type="Rhea" id="RHEA-COMP:11368"/>
        <dbReference type="ChEBI" id="CHEBI:29950"/>
        <dbReference type="ChEBI" id="CHEBI:82612"/>
        <dbReference type="ChEBI" id="CHEBI:85445"/>
        <dbReference type="ChEBI" id="CHEBI:85448"/>
        <dbReference type="EC" id="2.1.1.63"/>
    </reaction>
</comment>
<dbReference type="SUPFAM" id="SSF46767">
    <property type="entry name" value="Methylated DNA-protein cysteine methyltransferase, C-terminal domain"/>
    <property type="match status" value="1"/>
</dbReference>
<dbReference type="CDD" id="cd06445">
    <property type="entry name" value="ATase"/>
    <property type="match status" value="1"/>
</dbReference>
<keyword evidence="7" id="KW-0234">DNA repair</keyword>
<dbReference type="InterPro" id="IPR014048">
    <property type="entry name" value="MethylDNA_cys_MeTrfase_DNA-bd"/>
</dbReference>
<dbReference type="Proteomes" id="UP000000391">
    <property type="component" value="Chromosome"/>
</dbReference>
<comment type="similarity">
    <text evidence="2">Belongs to the MGMT family.</text>
</comment>
<dbReference type="PANTHER" id="PTHR10815">
    <property type="entry name" value="METHYLATED-DNA--PROTEIN-CYSTEINE METHYLTRANSFERASE"/>
    <property type="match status" value="1"/>
</dbReference>
<evidence type="ECO:0000256" key="5">
    <source>
        <dbReference type="ARBA" id="ARBA00022679"/>
    </source>
</evidence>
<dbReference type="HOGENOM" id="CLU_000445_52_4_2"/>
<evidence type="ECO:0000256" key="4">
    <source>
        <dbReference type="ARBA" id="ARBA00022603"/>
    </source>
</evidence>
<evidence type="ECO:0000259" key="9">
    <source>
        <dbReference type="Pfam" id="PF01035"/>
    </source>
</evidence>
<comment type="catalytic activity">
    <reaction evidence="1">
        <text>a 4-O-methyl-thymidine in DNA + L-cysteinyl-[protein] = a thymidine in DNA + S-methyl-L-cysteinyl-[protein]</text>
        <dbReference type="Rhea" id="RHEA:53428"/>
        <dbReference type="Rhea" id="RHEA-COMP:10131"/>
        <dbReference type="Rhea" id="RHEA-COMP:10132"/>
        <dbReference type="Rhea" id="RHEA-COMP:13555"/>
        <dbReference type="Rhea" id="RHEA-COMP:13556"/>
        <dbReference type="ChEBI" id="CHEBI:29950"/>
        <dbReference type="ChEBI" id="CHEBI:82612"/>
        <dbReference type="ChEBI" id="CHEBI:137386"/>
        <dbReference type="ChEBI" id="CHEBI:137387"/>
        <dbReference type="EC" id="2.1.1.63"/>
    </reaction>
</comment>
<keyword evidence="4 10" id="KW-0489">Methyltransferase</keyword>
<reference evidence="10 11" key="1">
    <citation type="submission" date="2010-06" db="EMBL/GenBank/DDBJ databases">
        <title>Complete sequence chromosome of Methanohalobium evestigatum Z-7303.</title>
        <authorList>
            <consortium name="US DOE Joint Genome Institute"/>
            <person name="Lucas S."/>
            <person name="Copeland A."/>
            <person name="Lapidus A."/>
            <person name="Cheng J.-F."/>
            <person name="Bruce D."/>
            <person name="Goodwin L."/>
            <person name="Pitluck S."/>
            <person name="Saunders E."/>
            <person name="Detter J.C."/>
            <person name="Han C."/>
            <person name="Tapia R."/>
            <person name="Land M."/>
            <person name="Hauser L."/>
            <person name="Kyrpides N."/>
            <person name="Mikhailova N."/>
            <person name="Sieprawska-Lupa M."/>
            <person name="Whitman W.B."/>
            <person name="Anderson I."/>
            <person name="Woyke T."/>
        </authorList>
    </citation>
    <scope>NUCLEOTIDE SEQUENCE [LARGE SCALE GENOMIC DNA]</scope>
    <source>
        <strain evidence="11">ATCC BAA-1072 / DSM 3721 / NBRC 107634 / OCM 161 / Z-7303</strain>
    </source>
</reference>
<evidence type="ECO:0000313" key="11">
    <source>
        <dbReference type="Proteomes" id="UP000000391"/>
    </source>
</evidence>
<dbReference type="OrthoDB" id="372118at2157"/>
<evidence type="ECO:0000256" key="7">
    <source>
        <dbReference type="ARBA" id="ARBA00023204"/>
    </source>
</evidence>
<dbReference type="GO" id="GO:0003908">
    <property type="term" value="F:methylated-DNA-[protein]-cysteine S-methyltransferase activity"/>
    <property type="evidence" value="ECO:0007669"/>
    <property type="project" value="UniProtKB-EC"/>
</dbReference>
<dbReference type="PANTHER" id="PTHR10815:SF5">
    <property type="entry name" value="METHYLATED-DNA--PROTEIN-CYSTEINE METHYLTRANSFERASE"/>
    <property type="match status" value="1"/>
</dbReference>
<evidence type="ECO:0000256" key="6">
    <source>
        <dbReference type="ARBA" id="ARBA00022763"/>
    </source>
</evidence>
<gene>
    <name evidence="10" type="ordered locus">Metev_1810</name>
</gene>
<dbReference type="GO" id="GO:0006281">
    <property type="term" value="P:DNA repair"/>
    <property type="evidence" value="ECO:0007669"/>
    <property type="project" value="UniProtKB-KW"/>
</dbReference>
<dbReference type="EMBL" id="CP002069">
    <property type="protein sequence ID" value="ADI74646.1"/>
    <property type="molecule type" value="Genomic_DNA"/>
</dbReference>
<evidence type="ECO:0000313" key="10">
    <source>
        <dbReference type="EMBL" id="ADI74646.1"/>
    </source>
</evidence>
<dbReference type="KEGG" id="mev:Metev_1810"/>
<keyword evidence="11" id="KW-1185">Reference proteome</keyword>
<dbReference type="NCBIfam" id="TIGR00589">
    <property type="entry name" value="ogt"/>
    <property type="match status" value="1"/>
</dbReference>
<dbReference type="EC" id="2.1.1.63" evidence="3"/>